<evidence type="ECO:0000259" key="7">
    <source>
        <dbReference type="PROSITE" id="PS50600"/>
    </source>
</evidence>
<feature type="region of interest" description="Disordered" evidence="6">
    <location>
        <begin position="95"/>
        <end position="149"/>
    </location>
</feature>
<evidence type="ECO:0000313" key="8">
    <source>
        <dbReference type="EMBL" id="EDO15398.1"/>
    </source>
</evidence>
<dbReference type="InterPro" id="IPR051947">
    <property type="entry name" value="Sentrin-specific_protease"/>
</dbReference>
<feature type="region of interest" description="Disordered" evidence="6">
    <location>
        <begin position="843"/>
        <end position="892"/>
    </location>
</feature>
<organism evidence="9">
    <name type="scientific">Vanderwaltozyma polyspora (strain ATCC 22028 / DSM 70294 / BCRC 21397 / CBS 2163 / NBRC 10782 / NRRL Y-8283 / UCD 57-17)</name>
    <name type="common">Kluyveromyces polysporus</name>
    <dbReference type="NCBI Taxonomy" id="436907"/>
    <lineage>
        <taxon>Eukaryota</taxon>
        <taxon>Fungi</taxon>
        <taxon>Dikarya</taxon>
        <taxon>Ascomycota</taxon>
        <taxon>Saccharomycotina</taxon>
        <taxon>Saccharomycetes</taxon>
        <taxon>Saccharomycetales</taxon>
        <taxon>Saccharomycetaceae</taxon>
        <taxon>Vanderwaltozyma</taxon>
    </lineage>
</organism>
<dbReference type="GO" id="GO:0005737">
    <property type="term" value="C:cytoplasm"/>
    <property type="evidence" value="ECO:0007669"/>
    <property type="project" value="TreeGrafter"/>
</dbReference>
<dbReference type="InterPro" id="IPR038765">
    <property type="entry name" value="Papain-like_cys_pep_sf"/>
</dbReference>
<dbReference type="eggNOG" id="KOG0779">
    <property type="taxonomic scope" value="Eukaryota"/>
</dbReference>
<dbReference type="EMBL" id="DS480462">
    <property type="protein sequence ID" value="EDO15398.1"/>
    <property type="molecule type" value="Genomic_DNA"/>
</dbReference>
<dbReference type="KEGG" id="vpo:Kpol_1063p8"/>
<feature type="region of interest" description="Disordered" evidence="6">
    <location>
        <begin position="66"/>
        <end position="85"/>
    </location>
</feature>
<dbReference type="GO" id="GO:0016926">
    <property type="term" value="P:protein desumoylation"/>
    <property type="evidence" value="ECO:0007669"/>
    <property type="project" value="TreeGrafter"/>
</dbReference>
<feature type="region of interest" description="Disordered" evidence="6">
    <location>
        <begin position="920"/>
        <end position="973"/>
    </location>
</feature>
<dbReference type="AlphaFoldDB" id="A7TQQ3"/>
<dbReference type="InterPro" id="IPR003653">
    <property type="entry name" value="Peptidase_C48_C"/>
</dbReference>
<dbReference type="RefSeq" id="XP_001643256.1">
    <property type="nucleotide sequence ID" value="XM_001643206.1"/>
</dbReference>
<keyword evidence="5" id="KW-0378">Hydrolase</keyword>
<dbReference type="GO" id="GO:0070139">
    <property type="term" value="F:SUMO-specific endopeptidase activity"/>
    <property type="evidence" value="ECO:0007669"/>
    <property type="project" value="TreeGrafter"/>
</dbReference>
<feature type="region of interest" description="Disordered" evidence="6">
    <location>
        <begin position="1"/>
        <end position="24"/>
    </location>
</feature>
<feature type="compositionally biased region" description="Basic and acidic residues" evidence="6">
    <location>
        <begin position="340"/>
        <end position="370"/>
    </location>
</feature>
<proteinExistence type="inferred from homology"/>
<evidence type="ECO:0000256" key="3">
    <source>
        <dbReference type="ARBA" id="ARBA00022670"/>
    </source>
</evidence>
<feature type="compositionally biased region" description="Basic and acidic residues" evidence="6">
    <location>
        <begin position="807"/>
        <end position="826"/>
    </location>
</feature>
<dbReference type="SUPFAM" id="SSF54001">
    <property type="entry name" value="Cysteine proteinases"/>
    <property type="match status" value="1"/>
</dbReference>
<dbReference type="Gene3D" id="3.40.395.10">
    <property type="entry name" value="Adenoviral Proteinase, Chain A"/>
    <property type="match status" value="1"/>
</dbReference>
<evidence type="ECO:0000256" key="5">
    <source>
        <dbReference type="ARBA" id="ARBA00022801"/>
    </source>
</evidence>
<evidence type="ECO:0000256" key="4">
    <source>
        <dbReference type="ARBA" id="ARBA00022786"/>
    </source>
</evidence>
<evidence type="ECO:0000256" key="2">
    <source>
        <dbReference type="ARBA" id="ARBA00022553"/>
    </source>
</evidence>
<dbReference type="GeneID" id="5543476"/>
<evidence type="ECO:0000256" key="1">
    <source>
        <dbReference type="ARBA" id="ARBA00005234"/>
    </source>
</evidence>
<feature type="compositionally biased region" description="Low complexity" evidence="6">
    <location>
        <begin position="114"/>
        <end position="125"/>
    </location>
</feature>
<name>A7TQQ3_VANPO</name>
<dbReference type="HOGENOM" id="CLU_008911_0_0_1"/>
<dbReference type="PhylomeDB" id="A7TQQ3"/>
<feature type="compositionally biased region" description="Acidic residues" evidence="6">
    <location>
        <begin position="129"/>
        <end position="143"/>
    </location>
</feature>
<dbReference type="MEROPS" id="C48.005"/>
<dbReference type="OrthoDB" id="442460at2759"/>
<keyword evidence="9" id="KW-1185">Reference proteome</keyword>
<feature type="compositionally biased region" description="Basic and acidic residues" evidence="6">
    <location>
        <begin position="72"/>
        <end position="85"/>
    </location>
</feature>
<feature type="region of interest" description="Disordered" evidence="6">
    <location>
        <begin position="772"/>
        <end position="829"/>
    </location>
</feature>
<dbReference type="STRING" id="436907.A7TQQ3"/>
<feature type="compositionally biased region" description="Polar residues" evidence="6">
    <location>
        <begin position="959"/>
        <end position="973"/>
    </location>
</feature>
<keyword evidence="2" id="KW-0597">Phosphoprotein</keyword>
<feature type="compositionally biased region" description="Polar residues" evidence="6">
    <location>
        <begin position="869"/>
        <end position="883"/>
    </location>
</feature>
<keyword evidence="3" id="KW-0645">Protease</keyword>
<dbReference type="PROSITE" id="PS50600">
    <property type="entry name" value="ULP_PROTEASE"/>
    <property type="match status" value="1"/>
</dbReference>
<dbReference type="GO" id="GO:0005634">
    <property type="term" value="C:nucleus"/>
    <property type="evidence" value="ECO:0007669"/>
    <property type="project" value="TreeGrafter"/>
</dbReference>
<protein>
    <recommendedName>
        <fullName evidence="7">Ubiquitin-like protease family profile domain-containing protein</fullName>
    </recommendedName>
</protein>
<comment type="similarity">
    <text evidence="1">Belongs to the peptidase C48 family.</text>
</comment>
<sequence>MARKRQRIDGMKPRDTLSSSDHGSRISNFNNFDYASNLNSTNTHLPKRHRMYYHHGLMSSKDFVPSQRLSKRTNDSNENLEGKLRQEIQNVVVNVRDEEYKGNEGLNKDYNTRDNSNSSSSSNSNKDNDDNDNDNDRDEDDDFEALRNSSPLSKIKSQNFLSITTNTNNNSTSTINDLPLDLGKHLSIKNKNLKSSGTIYYIDSSQTSYKNTNYKININIKENAVKLTIIPQNSQDSTAINIERDCEKLIFDNDFTTLGIKLNNYREIKSFDKKRNERKFIKTRFIIWSTTIASSHQLRLFCDTCEKKFSTSLKIIYSSSLYVNDQDIFRKFEKAAGVDLKRKSETEQSDRETSEELKAQKPRVREENNHKYSFIKPSGQSSKKFYISNKDPDAENALSNISNGIPAQSFYSTRTEDTKPLSSFKFSNLRNSNVAETNTNNDRTGNSKVSSVKEARVYEIPEDFSPKLNYKFEDGSVHTITNQDFRSLYNHEWINDSILNFFIKYYVEKSVSDGVVSKNDVAILSSFFFSKLISTEENQYHNVKKWVSNSDLFLKRYIVIPINTNYHWIACIISGFDELYYDLNVKRLTTAGNKEVIREHGKEKLRPSYLSDSPKINIYLFDSLSKSRGSDLKPLVRFIIEYAFDKCKLNIKPEYVKIRNCLVPEQPNMSDCGVHVILNIKKFFENPIETATIWKHTSRIGCAGDVLANTYFEKQLRGQSRKNLRDVLFELQKKQLEQQEESETKLSNDEQDESNEDIVLIEKSGLDEITQKQDNPDEASKNLCSEPPSPKLDNMKMKISNTSVELKNSEYDQKSENDDESNKDLHTSTNLSVDSKFIKSLQDKLNPSEEDNHATNFQHMERSKHRINELQSSPKRSSDQTIPGSPDLNIFKTGKKSKYFSSTPSKRSVISQNLSNISLSDESMTSDSSEDHSMTSKIKQQIGLSDDKDNESDDERSDLNTPSVSPSPDIVTSGNVIFTKLPRSANSDNLHKVRISPNIYERSSRPAINSEMDSDVNLLAHRNIFPNELGGESEKLRREIDLALGNEPESKIVADIQVIEREDSQLELANSFQRLPNYDKERNTEMNISRTVEQGSSADSSVEEVEFSSDANVKDHIHILDD</sequence>
<dbReference type="Pfam" id="PF02902">
    <property type="entry name" value="Peptidase_C48"/>
    <property type="match status" value="1"/>
</dbReference>
<keyword evidence="4" id="KW-0833">Ubl conjugation pathway</keyword>
<gene>
    <name evidence="8" type="ORF">Kpol_1063p8</name>
</gene>
<dbReference type="InParanoid" id="A7TQQ3"/>
<dbReference type="PANTHER" id="PTHR46896">
    <property type="entry name" value="SENTRIN-SPECIFIC PROTEASE"/>
    <property type="match status" value="1"/>
</dbReference>
<dbReference type="Proteomes" id="UP000000267">
    <property type="component" value="Unassembled WGS sequence"/>
</dbReference>
<evidence type="ECO:0000256" key="6">
    <source>
        <dbReference type="SAM" id="MobiDB-lite"/>
    </source>
</evidence>
<feature type="compositionally biased region" description="Basic and acidic residues" evidence="6">
    <location>
        <begin position="95"/>
        <end position="112"/>
    </location>
</feature>
<feature type="region of interest" description="Disordered" evidence="6">
    <location>
        <begin position="340"/>
        <end position="377"/>
    </location>
</feature>
<feature type="domain" description="Ubiquitin-like protease family profile" evidence="7">
    <location>
        <begin position="478"/>
        <end position="683"/>
    </location>
</feature>
<reference evidence="8 9" key="1">
    <citation type="journal article" date="2007" name="Proc. Natl. Acad. Sci. U.S.A.">
        <title>Independent sorting-out of thousands of duplicated gene pairs in two yeast species descended from a whole-genome duplication.</title>
        <authorList>
            <person name="Scannell D.R."/>
            <person name="Frank A.C."/>
            <person name="Conant G.C."/>
            <person name="Byrne K.P."/>
            <person name="Woolfit M."/>
            <person name="Wolfe K.H."/>
        </authorList>
    </citation>
    <scope>NUCLEOTIDE SEQUENCE [LARGE SCALE GENOMIC DNA]</scope>
    <source>
        <strain evidence="9">ATCC 22028 / DSM 70294 / BCRC 21397 / CBS 2163 / NBRC 10782 / NRRL Y-8283 / UCD 57-17</strain>
    </source>
</reference>
<evidence type="ECO:0000313" key="9">
    <source>
        <dbReference type="Proteomes" id="UP000000267"/>
    </source>
</evidence>
<accession>A7TQQ3</accession>
<dbReference type="PANTHER" id="PTHR46896:SF3">
    <property type="entry name" value="FI06413P-RELATED"/>
    <property type="match status" value="1"/>
</dbReference>
<dbReference type="GO" id="GO:0006508">
    <property type="term" value="P:proteolysis"/>
    <property type="evidence" value="ECO:0007669"/>
    <property type="project" value="UniProtKB-KW"/>
</dbReference>